<gene>
    <name evidence="10" type="ORF">NATE_149</name>
</gene>
<dbReference type="InterPro" id="IPR000358">
    <property type="entry name" value="RNR_small_fam"/>
</dbReference>
<name>A0AAE9CEJ0_9CAUD</name>
<evidence type="ECO:0000256" key="2">
    <source>
        <dbReference type="ARBA" id="ARBA00011209"/>
    </source>
</evidence>
<dbReference type="PIRSF" id="PIRSF000355">
    <property type="entry name" value="NrdB"/>
    <property type="match status" value="1"/>
</dbReference>
<dbReference type="EC" id="1.17.4.1" evidence="3"/>
<evidence type="ECO:0000256" key="5">
    <source>
        <dbReference type="ARBA" id="ARBA00023002"/>
    </source>
</evidence>
<feature type="binding site" evidence="9">
    <location>
        <position position="117"/>
    </location>
    <ligand>
        <name>Fe cation</name>
        <dbReference type="ChEBI" id="CHEBI:24875"/>
        <label>2</label>
    </ligand>
</feature>
<keyword evidence="7" id="KW-0215">Deoxyribonucleotide synthesis</keyword>
<comment type="similarity">
    <text evidence="1">Belongs to the ribonucleoside diphosphate reductase small chain family.</text>
</comment>
<keyword evidence="11" id="KW-1185">Reference proteome</keyword>
<dbReference type="NCBIfam" id="TIGR04171">
    <property type="entry name" value="RNR_1b_NrdF"/>
    <property type="match status" value="1"/>
</dbReference>
<evidence type="ECO:0000256" key="4">
    <source>
        <dbReference type="ARBA" id="ARBA00022723"/>
    </source>
</evidence>
<reference evidence="10" key="1">
    <citation type="submission" date="2021-10" db="EMBL/GenBank/DDBJ databases">
        <authorList>
            <person name="Lavering E.D."/>
            <person name="James R."/>
            <person name="Fairholm J.D."/>
            <person name="Ogilvie B.H."/>
            <person name="Thurgood T.L."/>
            <person name="Robison R.A."/>
            <person name="Grose J.H."/>
        </authorList>
    </citation>
    <scope>NUCLEOTIDE SEQUENCE</scope>
</reference>
<evidence type="ECO:0000256" key="8">
    <source>
        <dbReference type="PIRSR" id="PIRSR000355-1"/>
    </source>
</evidence>
<dbReference type="InterPro" id="IPR009078">
    <property type="entry name" value="Ferritin-like_SF"/>
</dbReference>
<comment type="cofactor">
    <cofactor evidence="9">
        <name>Fe cation</name>
        <dbReference type="ChEBI" id="CHEBI:24875"/>
    </cofactor>
    <text evidence="9">Binds 2 iron ions per subunit.</text>
</comment>
<dbReference type="InterPro" id="IPR033909">
    <property type="entry name" value="RNR_small"/>
</dbReference>
<keyword evidence="6 9" id="KW-0408">Iron</keyword>
<dbReference type="SUPFAM" id="SSF47240">
    <property type="entry name" value="Ferritin-like"/>
    <property type="match status" value="1"/>
</dbReference>
<dbReference type="Pfam" id="PF00268">
    <property type="entry name" value="Ribonuc_red_sm"/>
    <property type="match status" value="1"/>
</dbReference>
<evidence type="ECO:0000256" key="6">
    <source>
        <dbReference type="ARBA" id="ARBA00023004"/>
    </source>
</evidence>
<protein>
    <recommendedName>
        <fullName evidence="3">ribonucleoside-diphosphate reductase</fullName>
        <ecNumber evidence="3">1.17.4.1</ecNumber>
    </recommendedName>
</protein>
<feature type="active site" evidence="8">
    <location>
        <position position="124"/>
    </location>
</feature>
<evidence type="ECO:0000256" key="9">
    <source>
        <dbReference type="PIRSR" id="PIRSR000355-2"/>
    </source>
</evidence>
<evidence type="ECO:0000256" key="7">
    <source>
        <dbReference type="ARBA" id="ARBA00023116"/>
    </source>
</evidence>
<keyword evidence="4 9" id="KW-0479">Metal-binding</keyword>
<feature type="binding site" evidence="9">
    <location>
        <position position="86"/>
    </location>
    <ligand>
        <name>Fe cation</name>
        <dbReference type="ChEBI" id="CHEBI:24875"/>
        <label>1</label>
    </ligand>
</feature>
<dbReference type="EMBL" id="OK499992">
    <property type="protein sequence ID" value="UGO51002.1"/>
    <property type="molecule type" value="Genomic_DNA"/>
</dbReference>
<dbReference type="NCBIfam" id="NF007183">
    <property type="entry name" value="PRK09614.1-2"/>
    <property type="match status" value="1"/>
</dbReference>
<sequence length="352" mass="40646">MSLKQNLEELRQRIENIGNARNVLHKSVNWNVKEDDFTQTFWEQNISQFWIDTEFTPTKDSRVWKSLTPEYRDVYKKVLGGLTLLDTQQGNIGMPRVAQYVEGHQRKAVLSFMGTMEEIHAKSYSTIFTTLLNGLETDEVHEWVEENQYLQFKANVIVSYYENIVDDYSLYMAMVASVFLESFLFYSGFFFPLYLAGGGGTEDGKGRMVASGEIINLILRDESIHGVYVGRLAQELFEKFTPEEQENARNEVNVLLSVLIGNEFKYTEDLYAPINLDHEVKDFLYYNANKAMQNLALQPMFPEKRINPIVLNGLSTTTKTHDFFSTKGNGYIKTVNVKPITDDDFVFDRLKK</sequence>
<dbReference type="GO" id="GO:0009263">
    <property type="term" value="P:deoxyribonucleotide biosynthetic process"/>
    <property type="evidence" value="ECO:0007669"/>
    <property type="project" value="UniProtKB-KW"/>
</dbReference>
<proteinExistence type="inferred from homology"/>
<evidence type="ECO:0000313" key="10">
    <source>
        <dbReference type="EMBL" id="UGO51002.1"/>
    </source>
</evidence>
<feature type="binding site" evidence="9">
    <location>
        <position position="222"/>
    </location>
    <ligand>
        <name>Fe cation</name>
        <dbReference type="ChEBI" id="CHEBI:24875"/>
        <label>2</label>
    </ligand>
</feature>
<feature type="binding site" evidence="9">
    <location>
        <position position="225"/>
    </location>
    <ligand>
        <name>Fe cation</name>
        <dbReference type="ChEBI" id="CHEBI:24875"/>
        <label>2</label>
    </ligand>
</feature>
<feature type="binding site" evidence="9">
    <location>
        <position position="120"/>
    </location>
    <ligand>
        <name>Fe cation</name>
        <dbReference type="ChEBI" id="CHEBI:24875"/>
        <label>1</label>
    </ligand>
</feature>
<evidence type="ECO:0000256" key="1">
    <source>
        <dbReference type="ARBA" id="ARBA00009303"/>
    </source>
</evidence>
<keyword evidence="5" id="KW-0560">Oxidoreductase</keyword>
<dbReference type="InterPro" id="IPR012348">
    <property type="entry name" value="RNR-like"/>
</dbReference>
<dbReference type="PANTHER" id="PTHR23409:SF18">
    <property type="entry name" value="RIBONUCLEOSIDE-DIPHOSPHATE REDUCTASE SUBUNIT M2"/>
    <property type="match status" value="1"/>
</dbReference>
<feature type="binding site" evidence="9">
    <location>
        <position position="117"/>
    </location>
    <ligand>
        <name>Fe cation</name>
        <dbReference type="ChEBI" id="CHEBI:24875"/>
        <label>1</label>
    </ligand>
</feature>
<dbReference type="GO" id="GO:0046872">
    <property type="term" value="F:metal ion binding"/>
    <property type="evidence" value="ECO:0007669"/>
    <property type="project" value="UniProtKB-KW"/>
</dbReference>
<accession>A0AAE9CEJ0</accession>
<dbReference type="CDD" id="cd01049">
    <property type="entry name" value="RNRR2"/>
    <property type="match status" value="1"/>
</dbReference>
<comment type="subunit">
    <text evidence="2">Tetramer of two alpha and two beta subunits.</text>
</comment>
<dbReference type="GO" id="GO:0004748">
    <property type="term" value="F:ribonucleoside-diphosphate reductase activity, thioredoxin disulfide as acceptor"/>
    <property type="evidence" value="ECO:0007669"/>
    <property type="project" value="UniProtKB-EC"/>
</dbReference>
<evidence type="ECO:0000256" key="3">
    <source>
        <dbReference type="ARBA" id="ARBA00012274"/>
    </source>
</evidence>
<dbReference type="Proteomes" id="UP000827544">
    <property type="component" value="Segment"/>
</dbReference>
<dbReference type="PANTHER" id="PTHR23409">
    <property type="entry name" value="RIBONUCLEOSIDE-DIPHOSPHATE REDUCTASE SMALL CHAIN"/>
    <property type="match status" value="1"/>
</dbReference>
<organism evidence="10 11">
    <name type="scientific">Bacillus phage vB_BanS_Nate</name>
    <dbReference type="NCBI Taxonomy" id="2894788"/>
    <lineage>
        <taxon>Viruses</taxon>
        <taxon>Duplodnaviria</taxon>
        <taxon>Heunggongvirae</taxon>
        <taxon>Uroviricota</taxon>
        <taxon>Caudoviricetes</taxon>
        <taxon>Joanripponvirinae</taxon>
        <taxon>Natevirus</taxon>
        <taxon>Natevirus nate</taxon>
    </lineage>
</organism>
<evidence type="ECO:0000313" key="11">
    <source>
        <dbReference type="Proteomes" id="UP000827544"/>
    </source>
</evidence>
<dbReference type="InterPro" id="IPR026494">
    <property type="entry name" value="RNR_NrdF-like"/>
</dbReference>
<feature type="binding site" evidence="9">
    <location>
        <position position="181"/>
    </location>
    <ligand>
        <name>Fe cation</name>
        <dbReference type="ChEBI" id="CHEBI:24875"/>
        <label>2</label>
    </ligand>
</feature>
<dbReference type="Gene3D" id="1.10.620.20">
    <property type="entry name" value="Ribonucleotide Reductase, subunit A"/>
    <property type="match status" value="1"/>
</dbReference>